<keyword evidence="6" id="KW-1185">Reference proteome</keyword>
<gene>
    <name evidence="5" type="ORF">MU0102_002527</name>
</gene>
<dbReference type="PANTHER" id="PTHR38465:SF2">
    <property type="entry name" value="HTH-TYPE TRANSCRIPTIONAL REGULATOR MMPR5"/>
    <property type="match status" value="1"/>
</dbReference>
<dbReference type="RefSeq" id="WP_308483443.1">
    <property type="nucleotide sequence ID" value="NZ_OY726398.1"/>
</dbReference>
<dbReference type="EMBL" id="OY726398">
    <property type="protein sequence ID" value="CAJ1505554.1"/>
    <property type="molecule type" value="Genomic_DNA"/>
</dbReference>
<evidence type="ECO:0000256" key="2">
    <source>
        <dbReference type="ARBA" id="ARBA00023125"/>
    </source>
</evidence>
<evidence type="ECO:0000313" key="5">
    <source>
        <dbReference type="EMBL" id="CAJ1505554.1"/>
    </source>
</evidence>
<evidence type="ECO:0000256" key="3">
    <source>
        <dbReference type="ARBA" id="ARBA00023163"/>
    </source>
</evidence>
<dbReference type="Proteomes" id="UP001190464">
    <property type="component" value="Chromosome"/>
</dbReference>
<dbReference type="SUPFAM" id="SSF46785">
    <property type="entry name" value="Winged helix' DNA-binding domain"/>
    <property type="match status" value="1"/>
</dbReference>
<dbReference type="InterPro" id="IPR052362">
    <property type="entry name" value="HTH-GbsR_regulator"/>
</dbReference>
<name>A0ABN9NFL9_9MYCO</name>
<evidence type="ECO:0000256" key="1">
    <source>
        <dbReference type="ARBA" id="ARBA00023015"/>
    </source>
</evidence>
<evidence type="ECO:0000313" key="6">
    <source>
        <dbReference type="Proteomes" id="UP001190464"/>
    </source>
</evidence>
<dbReference type="PANTHER" id="PTHR38465">
    <property type="entry name" value="HTH-TYPE TRANSCRIPTIONAL REGULATOR MJ1563-RELATED"/>
    <property type="match status" value="1"/>
</dbReference>
<sequence length="150" mass="16280">MAEDAEIAEQLALTLTGLGLQRMTARVLATLLFTEQSTMTMGELAEKLQASAGAISGAMKMLTAVGLAERVPVPASRREHYRLRDDAWAVLFTNQNVTISAMQDAAAAGIAAIGADHPAHHRLTQMRDFYTFLLAEIPALLDRWREQSAG</sequence>
<keyword evidence="2" id="KW-0238">DNA-binding</keyword>
<protein>
    <submittedName>
        <fullName evidence="5">MarR family transcriptional regulator</fullName>
    </submittedName>
</protein>
<evidence type="ECO:0000259" key="4">
    <source>
        <dbReference type="Pfam" id="PF12802"/>
    </source>
</evidence>
<keyword evidence="1" id="KW-0805">Transcription regulation</keyword>
<proteinExistence type="predicted"/>
<accession>A0ABN9NFL9</accession>
<dbReference type="InterPro" id="IPR036390">
    <property type="entry name" value="WH_DNA-bd_sf"/>
</dbReference>
<dbReference type="InterPro" id="IPR000835">
    <property type="entry name" value="HTH_MarR-typ"/>
</dbReference>
<dbReference type="Pfam" id="PF12802">
    <property type="entry name" value="MarR_2"/>
    <property type="match status" value="1"/>
</dbReference>
<dbReference type="Gene3D" id="1.10.287.160">
    <property type="entry name" value="HR1 repeat"/>
    <property type="match status" value="1"/>
</dbReference>
<organism evidence="5 6">
    <name type="scientific">[Mycobacterium] holstebronense</name>
    <dbReference type="NCBI Taxonomy" id="3064288"/>
    <lineage>
        <taxon>Bacteria</taxon>
        <taxon>Bacillati</taxon>
        <taxon>Actinomycetota</taxon>
        <taxon>Actinomycetes</taxon>
        <taxon>Mycobacteriales</taxon>
        <taxon>Mycobacteriaceae</taxon>
        <taxon>Mycolicibacterium</taxon>
    </lineage>
</organism>
<reference evidence="5 6" key="1">
    <citation type="submission" date="2023-08" db="EMBL/GenBank/DDBJ databases">
        <authorList>
            <person name="Folkvardsen B D."/>
            <person name="Norman A."/>
        </authorList>
    </citation>
    <scope>NUCLEOTIDE SEQUENCE [LARGE SCALE GENOMIC DNA]</scope>
    <source>
        <strain evidence="5 6">Mu0102</strain>
    </source>
</reference>
<dbReference type="InterPro" id="IPR036388">
    <property type="entry name" value="WH-like_DNA-bd_sf"/>
</dbReference>
<feature type="domain" description="HTH marR-type" evidence="4">
    <location>
        <begin position="18"/>
        <end position="79"/>
    </location>
</feature>
<dbReference type="Gene3D" id="1.10.10.10">
    <property type="entry name" value="Winged helix-like DNA-binding domain superfamily/Winged helix DNA-binding domain"/>
    <property type="match status" value="1"/>
</dbReference>
<keyword evidence="3" id="KW-0804">Transcription</keyword>